<keyword evidence="2" id="KW-0058">Aromatic hydrocarbons catabolism</keyword>
<evidence type="ECO:0000259" key="8">
    <source>
        <dbReference type="PROSITE" id="PS50045"/>
    </source>
</evidence>
<evidence type="ECO:0000256" key="2">
    <source>
        <dbReference type="ARBA" id="ARBA00022797"/>
    </source>
</evidence>
<dbReference type="InterPro" id="IPR025943">
    <property type="entry name" value="Sigma_54_int_dom_ATP-bd_2"/>
</dbReference>
<keyword evidence="3" id="KW-0067">ATP-binding</keyword>
<dbReference type="SMART" id="SM00091">
    <property type="entry name" value="PAS"/>
    <property type="match status" value="1"/>
</dbReference>
<dbReference type="PANTHER" id="PTHR32071:SF57">
    <property type="entry name" value="C4-DICARBOXYLATE TRANSPORT TRANSCRIPTIONAL REGULATORY PROTEIN DCTD"/>
    <property type="match status" value="1"/>
</dbReference>
<evidence type="ECO:0000313" key="10">
    <source>
        <dbReference type="EMBL" id="RST59085.1"/>
    </source>
</evidence>
<dbReference type="InterPro" id="IPR027417">
    <property type="entry name" value="P-loop_NTPase"/>
</dbReference>
<accession>A0A429X6M3</accession>
<evidence type="ECO:0000256" key="6">
    <source>
        <dbReference type="ARBA" id="ARBA00023163"/>
    </source>
</evidence>
<dbReference type="Pfam" id="PF00158">
    <property type="entry name" value="Sigma54_activat"/>
    <property type="match status" value="1"/>
</dbReference>
<reference evidence="10 11" key="1">
    <citation type="submission" date="2018-12" db="EMBL/GenBank/DDBJ databases">
        <authorList>
            <person name="Sun L."/>
            <person name="Chen Z."/>
        </authorList>
    </citation>
    <scope>NUCLEOTIDE SEQUENCE [LARGE SCALE GENOMIC DNA]</scope>
    <source>
        <strain evidence="10 11">LMG 29736</strain>
    </source>
</reference>
<dbReference type="EMBL" id="QYTW02000014">
    <property type="protein sequence ID" value="RST59085.1"/>
    <property type="molecule type" value="Genomic_DNA"/>
</dbReference>
<dbReference type="PROSITE" id="PS00688">
    <property type="entry name" value="SIGMA54_INTERACT_3"/>
    <property type="match status" value="1"/>
</dbReference>
<evidence type="ECO:0000256" key="1">
    <source>
        <dbReference type="ARBA" id="ARBA00022741"/>
    </source>
</evidence>
<dbReference type="InterPro" id="IPR013767">
    <property type="entry name" value="PAS_fold"/>
</dbReference>
<protein>
    <recommendedName>
        <fullName evidence="7">HTH-type transcriptional regulatory protein TyrR</fullName>
    </recommendedName>
</protein>
<gene>
    <name evidence="10" type="ORF">D5F11_014480</name>
</gene>
<dbReference type="InterPro" id="IPR058031">
    <property type="entry name" value="AAA_lid_NorR"/>
</dbReference>
<dbReference type="InterPro" id="IPR003593">
    <property type="entry name" value="AAA+_ATPase"/>
</dbReference>
<keyword evidence="4" id="KW-0805">Transcription regulation</keyword>
<dbReference type="RefSeq" id="WP_120117884.1">
    <property type="nucleotide sequence ID" value="NZ_BORI01000012.1"/>
</dbReference>
<dbReference type="Proteomes" id="UP000287296">
    <property type="component" value="Unassembled WGS sequence"/>
</dbReference>
<keyword evidence="6" id="KW-0804">Transcription</keyword>
<dbReference type="Gene3D" id="1.10.8.60">
    <property type="match status" value="1"/>
</dbReference>
<dbReference type="InterPro" id="IPR030828">
    <property type="entry name" value="HTH_TyrR"/>
</dbReference>
<dbReference type="InterPro" id="IPR035965">
    <property type="entry name" value="PAS-like_dom_sf"/>
</dbReference>
<comment type="caution">
    <text evidence="10">The sequence shown here is derived from an EMBL/GenBank/DDBJ whole genome shotgun (WGS) entry which is preliminary data.</text>
</comment>
<dbReference type="OrthoDB" id="9771372at2"/>
<dbReference type="CDD" id="cd00009">
    <property type="entry name" value="AAA"/>
    <property type="match status" value="1"/>
</dbReference>
<evidence type="ECO:0000256" key="4">
    <source>
        <dbReference type="ARBA" id="ARBA00023015"/>
    </source>
</evidence>
<organism evidence="10 11">
    <name type="scientific">Siminovitchia terrae</name>
    <name type="common">Bacillus terrae</name>
    <dbReference type="NCBI Taxonomy" id="1914933"/>
    <lineage>
        <taxon>Bacteria</taxon>
        <taxon>Bacillati</taxon>
        <taxon>Bacillota</taxon>
        <taxon>Bacilli</taxon>
        <taxon>Bacillales</taxon>
        <taxon>Bacillaceae</taxon>
        <taxon>Siminovitchia</taxon>
    </lineage>
</organism>
<dbReference type="PROSITE" id="PS00676">
    <property type="entry name" value="SIGMA54_INTERACT_2"/>
    <property type="match status" value="1"/>
</dbReference>
<proteinExistence type="predicted"/>
<dbReference type="GO" id="GO:0003677">
    <property type="term" value="F:DNA binding"/>
    <property type="evidence" value="ECO:0007669"/>
    <property type="project" value="UniProtKB-KW"/>
</dbReference>
<dbReference type="Gene3D" id="3.40.50.300">
    <property type="entry name" value="P-loop containing nucleotide triphosphate hydrolases"/>
    <property type="match status" value="1"/>
</dbReference>
<dbReference type="Pfam" id="PF18024">
    <property type="entry name" value="HTH_50"/>
    <property type="match status" value="1"/>
</dbReference>
<dbReference type="FunFam" id="3.40.50.300:FF:000006">
    <property type="entry name" value="DNA-binding transcriptional regulator NtrC"/>
    <property type="match status" value="1"/>
</dbReference>
<dbReference type="InterPro" id="IPR009057">
    <property type="entry name" value="Homeodomain-like_sf"/>
</dbReference>
<dbReference type="SUPFAM" id="SSF46689">
    <property type="entry name" value="Homeodomain-like"/>
    <property type="match status" value="1"/>
</dbReference>
<dbReference type="AlphaFoldDB" id="A0A429X6M3"/>
<dbReference type="PROSITE" id="PS50112">
    <property type="entry name" value="PAS"/>
    <property type="match status" value="1"/>
</dbReference>
<dbReference type="CDD" id="cd00130">
    <property type="entry name" value="PAS"/>
    <property type="match status" value="1"/>
</dbReference>
<dbReference type="GO" id="GO:0005524">
    <property type="term" value="F:ATP binding"/>
    <property type="evidence" value="ECO:0007669"/>
    <property type="project" value="UniProtKB-KW"/>
</dbReference>
<dbReference type="InterPro" id="IPR002078">
    <property type="entry name" value="Sigma_54_int"/>
</dbReference>
<dbReference type="GO" id="GO:0006355">
    <property type="term" value="P:regulation of DNA-templated transcription"/>
    <property type="evidence" value="ECO:0007669"/>
    <property type="project" value="InterPro"/>
</dbReference>
<dbReference type="SUPFAM" id="SSF55785">
    <property type="entry name" value="PYP-like sensor domain (PAS domain)"/>
    <property type="match status" value="1"/>
</dbReference>
<dbReference type="InterPro" id="IPR025662">
    <property type="entry name" value="Sigma_54_int_dom_ATP-bd_1"/>
</dbReference>
<dbReference type="PANTHER" id="PTHR32071">
    <property type="entry name" value="TRANSCRIPTIONAL REGULATORY PROTEIN"/>
    <property type="match status" value="1"/>
</dbReference>
<dbReference type="PROSITE" id="PS00675">
    <property type="entry name" value="SIGMA54_INTERACT_1"/>
    <property type="match status" value="1"/>
</dbReference>
<feature type="domain" description="Sigma-54 factor interaction" evidence="8">
    <location>
        <begin position="154"/>
        <end position="383"/>
    </location>
</feature>
<evidence type="ECO:0000313" key="11">
    <source>
        <dbReference type="Proteomes" id="UP000287296"/>
    </source>
</evidence>
<evidence type="ECO:0000259" key="9">
    <source>
        <dbReference type="PROSITE" id="PS50112"/>
    </source>
</evidence>
<name>A0A429X6M3_SIMTE</name>
<keyword evidence="1" id="KW-0547">Nucleotide-binding</keyword>
<evidence type="ECO:0000256" key="3">
    <source>
        <dbReference type="ARBA" id="ARBA00022840"/>
    </source>
</evidence>
<dbReference type="PROSITE" id="PS50045">
    <property type="entry name" value="SIGMA54_INTERACT_4"/>
    <property type="match status" value="1"/>
</dbReference>
<dbReference type="NCBIfam" id="TIGR00229">
    <property type="entry name" value="sensory_box"/>
    <property type="match status" value="1"/>
</dbReference>
<dbReference type="Pfam" id="PF25601">
    <property type="entry name" value="AAA_lid_14"/>
    <property type="match status" value="1"/>
</dbReference>
<dbReference type="Pfam" id="PF00989">
    <property type="entry name" value="PAS"/>
    <property type="match status" value="1"/>
</dbReference>
<feature type="domain" description="PAS" evidence="9">
    <location>
        <begin position="7"/>
        <end position="52"/>
    </location>
</feature>
<evidence type="ECO:0000256" key="7">
    <source>
        <dbReference type="ARBA" id="ARBA00029500"/>
    </source>
</evidence>
<sequence length="462" mass="53028">MKKHFFKDRHFHQVFNHLKDGIFIADRNGVALWCNDTSTKQIGAPRSKIIGKHVNDLENNGFFTPSVTKIVLENKEVVVTKVQTSKDRQFLATGYLVKIDEDDTEYILVQVKDITETVKNSFKLEKAEALMQQYWEELQAMKKNQQRDKKSQLIIGNSKSNEELLDLVNRVATVDATILLTGESGVGKSLIAGEIHKHSSRRDKSFVQINCGAIPENLLESELFGYKKGAFTGASQSGKKGLVEKADGGTLFLDEIAELPLSLQPKLLQLVQDKSFIPVGGTELQEVDIRIIAATNQDLPKMVEEKQFREDLYYRLNVVSIQIPALRERNEDIPPLVYHYLNLFNDKYMKKSSLDKRVLEHLQNYSWPGNIRELENMIERLIVTAKADTITPSDLPDKILYEEFMDHSIRKLNNQSLPEYLEKIERRLIEEAQMKYTSTRKAAQSLGLTQSSYLRRLKKYEF</sequence>
<dbReference type="Gene3D" id="3.30.450.20">
    <property type="entry name" value="PAS domain"/>
    <property type="match status" value="1"/>
</dbReference>
<dbReference type="SUPFAM" id="SSF52540">
    <property type="entry name" value="P-loop containing nucleoside triphosphate hydrolases"/>
    <property type="match status" value="1"/>
</dbReference>
<evidence type="ECO:0000256" key="5">
    <source>
        <dbReference type="ARBA" id="ARBA00023125"/>
    </source>
</evidence>
<keyword evidence="5" id="KW-0238">DNA-binding</keyword>
<dbReference type="Gene3D" id="1.10.10.60">
    <property type="entry name" value="Homeodomain-like"/>
    <property type="match status" value="1"/>
</dbReference>
<dbReference type="SMART" id="SM00382">
    <property type="entry name" value="AAA"/>
    <property type="match status" value="1"/>
</dbReference>
<dbReference type="InterPro" id="IPR025944">
    <property type="entry name" value="Sigma_54_int_dom_CS"/>
</dbReference>
<dbReference type="InterPro" id="IPR000014">
    <property type="entry name" value="PAS"/>
</dbReference>